<dbReference type="Proteomes" id="UP000037716">
    <property type="component" value="Unassembled WGS sequence"/>
</dbReference>
<dbReference type="Pfam" id="PF00474">
    <property type="entry name" value="SSF"/>
    <property type="match status" value="1"/>
</dbReference>
<feature type="transmembrane region" description="Helical" evidence="12">
    <location>
        <begin position="231"/>
        <end position="249"/>
    </location>
</feature>
<evidence type="ECO:0000256" key="10">
    <source>
        <dbReference type="ARBA" id="ARBA00023201"/>
    </source>
</evidence>
<evidence type="ECO:0000256" key="9">
    <source>
        <dbReference type="ARBA" id="ARBA00023136"/>
    </source>
</evidence>
<organism evidence="13 15">
    <name type="scientific">Polaribacter dokdonensis DSW-5</name>
    <dbReference type="NCBI Taxonomy" id="1300348"/>
    <lineage>
        <taxon>Bacteria</taxon>
        <taxon>Pseudomonadati</taxon>
        <taxon>Bacteroidota</taxon>
        <taxon>Flavobacteriia</taxon>
        <taxon>Flavobacteriales</taxon>
        <taxon>Flavobacteriaceae</taxon>
    </lineage>
</organism>
<dbReference type="Proteomes" id="UP000183071">
    <property type="component" value="Unassembled WGS sequence"/>
</dbReference>
<feature type="transmembrane region" description="Helical" evidence="12">
    <location>
        <begin position="270"/>
        <end position="291"/>
    </location>
</feature>
<feature type="transmembrane region" description="Helical" evidence="12">
    <location>
        <begin position="6"/>
        <end position="23"/>
    </location>
</feature>
<feature type="transmembrane region" description="Helical" evidence="12">
    <location>
        <begin position="182"/>
        <end position="200"/>
    </location>
</feature>
<keyword evidence="4" id="KW-1003">Cell membrane</keyword>
<comment type="caution">
    <text evidence="13">The sequence shown here is derived from an EMBL/GenBank/DDBJ whole genome shotgun (WGS) entry which is preliminary data.</text>
</comment>
<keyword evidence="9 12" id="KW-0472">Membrane</keyword>
<keyword evidence="3" id="KW-0813">Transport</keyword>
<keyword evidence="16" id="KW-1185">Reference proteome</keyword>
<reference evidence="13 15" key="1">
    <citation type="submission" date="2015-07" db="EMBL/GenBank/DDBJ databases">
        <title>Genome of Polaribacter dokdonenesis DSW-5, isolated from seawater off Dokdo in Korea.</title>
        <authorList>
            <person name="Yoon K."/>
            <person name="Song J.Y."/>
            <person name="Kim J.F."/>
        </authorList>
    </citation>
    <scope>NUCLEOTIDE SEQUENCE [LARGE SCALE GENOMIC DNA]</scope>
    <source>
        <strain evidence="13 15">DSW-5</strain>
    </source>
</reference>
<feature type="transmembrane region" description="Helical" evidence="12">
    <location>
        <begin position="453"/>
        <end position="474"/>
    </location>
</feature>
<feature type="transmembrane region" description="Helical" evidence="12">
    <location>
        <begin position="428"/>
        <end position="447"/>
    </location>
</feature>
<keyword evidence="8" id="KW-0406">Ion transport</keyword>
<dbReference type="AlphaFoldDB" id="A0A0M9CJF9"/>
<dbReference type="PANTHER" id="PTHR42985">
    <property type="entry name" value="SODIUM-COUPLED MONOCARBOXYLATE TRANSPORTER"/>
    <property type="match status" value="1"/>
</dbReference>
<proteinExistence type="inferred from homology"/>
<evidence type="ECO:0000256" key="1">
    <source>
        <dbReference type="ARBA" id="ARBA00004651"/>
    </source>
</evidence>
<dbReference type="InterPro" id="IPR038377">
    <property type="entry name" value="Na/Glc_symporter_sf"/>
</dbReference>
<comment type="similarity">
    <text evidence="2 11">Belongs to the sodium:solute symporter (SSF) (TC 2.A.21) family.</text>
</comment>
<dbReference type="InterPro" id="IPR051163">
    <property type="entry name" value="Sodium:Solute_Symporter_SSF"/>
</dbReference>
<gene>
    <name evidence="13" type="ORF">I602_2775</name>
    <name evidence="14" type="ORF">SAMN05444353_2555</name>
</gene>
<evidence type="ECO:0000256" key="6">
    <source>
        <dbReference type="ARBA" id="ARBA00022989"/>
    </source>
</evidence>
<feature type="transmembrane region" description="Helical" evidence="12">
    <location>
        <begin position="77"/>
        <end position="98"/>
    </location>
</feature>
<dbReference type="PATRIC" id="fig|1300348.6.peg.2780"/>
<dbReference type="GO" id="GO:0006814">
    <property type="term" value="P:sodium ion transport"/>
    <property type="evidence" value="ECO:0007669"/>
    <property type="project" value="UniProtKB-KW"/>
</dbReference>
<comment type="subcellular location">
    <subcellularLocation>
        <location evidence="1">Cell membrane</location>
        <topology evidence="1">Multi-pass membrane protein</topology>
    </subcellularLocation>
</comment>
<protein>
    <submittedName>
        <fullName evidence="14">Na+/proline symporter</fullName>
    </submittedName>
    <submittedName>
        <fullName evidence="13">Sodium/solute symporter</fullName>
    </submittedName>
</protein>
<keyword evidence="6 12" id="KW-1133">Transmembrane helix</keyword>
<keyword evidence="5 12" id="KW-0812">Transmembrane</keyword>
<evidence type="ECO:0000256" key="3">
    <source>
        <dbReference type="ARBA" id="ARBA00022448"/>
    </source>
</evidence>
<keyword evidence="10" id="KW-0739">Sodium transport</keyword>
<dbReference type="PROSITE" id="PS50283">
    <property type="entry name" value="NA_SOLUT_SYMP_3"/>
    <property type="match status" value="1"/>
</dbReference>
<dbReference type="GO" id="GO:0005886">
    <property type="term" value="C:plasma membrane"/>
    <property type="evidence" value="ECO:0007669"/>
    <property type="project" value="UniProtKB-SubCell"/>
</dbReference>
<evidence type="ECO:0000256" key="4">
    <source>
        <dbReference type="ARBA" id="ARBA00022475"/>
    </source>
</evidence>
<evidence type="ECO:0000313" key="13">
    <source>
        <dbReference type="EMBL" id="KOY53215.1"/>
    </source>
</evidence>
<feature type="transmembrane region" description="Helical" evidence="12">
    <location>
        <begin position="43"/>
        <end position="65"/>
    </location>
</feature>
<evidence type="ECO:0000313" key="15">
    <source>
        <dbReference type="Proteomes" id="UP000037716"/>
    </source>
</evidence>
<keyword evidence="7" id="KW-0915">Sodium</keyword>
<evidence type="ECO:0000256" key="2">
    <source>
        <dbReference type="ARBA" id="ARBA00006434"/>
    </source>
</evidence>
<feature type="transmembrane region" description="Helical" evidence="12">
    <location>
        <begin position="311"/>
        <end position="334"/>
    </location>
</feature>
<evidence type="ECO:0000313" key="16">
    <source>
        <dbReference type="Proteomes" id="UP000183071"/>
    </source>
</evidence>
<dbReference type="InterPro" id="IPR001734">
    <property type="entry name" value="Na/solute_symporter"/>
</dbReference>
<name>A0A0M9CJF9_9FLAO</name>
<dbReference type="OrthoDB" id="891563at2"/>
<dbReference type="EMBL" id="FNUE01000002">
    <property type="protein sequence ID" value="SEE58693.1"/>
    <property type="molecule type" value="Genomic_DNA"/>
</dbReference>
<dbReference type="GO" id="GO:0015293">
    <property type="term" value="F:symporter activity"/>
    <property type="evidence" value="ECO:0007669"/>
    <property type="project" value="TreeGrafter"/>
</dbReference>
<feature type="transmembrane region" description="Helical" evidence="12">
    <location>
        <begin position="371"/>
        <end position="390"/>
    </location>
</feature>
<dbReference type="Gene3D" id="1.20.1730.10">
    <property type="entry name" value="Sodium/glucose cotransporter"/>
    <property type="match status" value="1"/>
</dbReference>
<dbReference type="PANTHER" id="PTHR42985:SF47">
    <property type="entry name" value="INTEGRAL MEMBRANE TRANSPORT PROTEIN"/>
    <property type="match status" value="1"/>
</dbReference>
<evidence type="ECO:0000256" key="8">
    <source>
        <dbReference type="ARBA" id="ARBA00023065"/>
    </source>
</evidence>
<feature type="transmembrane region" description="Helical" evidence="12">
    <location>
        <begin position="119"/>
        <end position="146"/>
    </location>
</feature>
<evidence type="ECO:0000256" key="12">
    <source>
        <dbReference type="SAM" id="Phobius"/>
    </source>
</evidence>
<dbReference type="STRING" id="1300348.I602_2775"/>
<evidence type="ECO:0000256" key="7">
    <source>
        <dbReference type="ARBA" id="ARBA00023053"/>
    </source>
</evidence>
<feature type="transmembrane region" description="Helical" evidence="12">
    <location>
        <begin position="396"/>
        <end position="416"/>
    </location>
</feature>
<accession>A0A0M9CJF9</accession>
<reference evidence="14 16" key="2">
    <citation type="submission" date="2016-10" db="EMBL/GenBank/DDBJ databases">
        <authorList>
            <person name="Varghese N."/>
            <person name="Submissions S."/>
        </authorList>
    </citation>
    <scope>NUCLEOTIDE SEQUENCE [LARGE SCALE GENOMIC DNA]</scope>
    <source>
        <strain evidence="14 16">DSW-5</strain>
    </source>
</reference>
<dbReference type="RefSeq" id="WP_053975243.1">
    <property type="nucleotide sequence ID" value="NZ_FNUE01000002.1"/>
</dbReference>
<dbReference type="CDD" id="cd10326">
    <property type="entry name" value="SLC5sbd_NIS-like"/>
    <property type="match status" value="1"/>
</dbReference>
<evidence type="ECO:0000256" key="11">
    <source>
        <dbReference type="RuleBase" id="RU362091"/>
    </source>
</evidence>
<evidence type="ECO:0000313" key="14">
    <source>
        <dbReference type="EMBL" id="SEE58693.1"/>
    </source>
</evidence>
<dbReference type="EMBL" id="LGBR01000001">
    <property type="protein sequence ID" value="KOY53215.1"/>
    <property type="molecule type" value="Genomic_DNA"/>
</dbReference>
<sequence length="484" mass="54634">MQPLHILLLIIGYFSVLILISYLTGKSANNATFFKANNSSPWYLVAFGMIGASLSGVTFISVPGWVEAQSMSYMQMVLGYIVGYAVIGLVLLPLYYKLNLTSIYTYLQDRFGNYSYKTGASYFLLSRIIGASFRLFLVANVLQLLLFDEFGIPFWITVTFTILLIWLYTFKGGIKTIVWTDTLQTLFMLIAVGVCIYTISDEMQIGNLFNYVADSELSKTFFFDDVKSGDYFWKRFLAGAFVAIVMTGLDQDMMQKNLTCRNLKDAQKNMFWFTIVLVIVNFFFLALGVLLTDYAQKNGIDAHKDELFPIIATKGTLGLATAIFFLLGLIAAAYSSADSALTSLTTSFSIDILEIDKKETVENQEKIRKKIHIIFSVILIVTILIFKYFIADESVIAKIFTFANYTYGPLLGLYAFGLFSKLKLKDKWVPLVCILSPIITYLLNYICLEFYDFSFGFALLIVNGLVTFIGLYIIKNSKKKAIII</sequence>
<evidence type="ECO:0000256" key="5">
    <source>
        <dbReference type="ARBA" id="ARBA00022692"/>
    </source>
</evidence>
<feature type="transmembrane region" description="Helical" evidence="12">
    <location>
        <begin position="152"/>
        <end position="170"/>
    </location>
</feature>